<feature type="compositionally biased region" description="Basic and acidic residues" evidence="1">
    <location>
        <begin position="72"/>
        <end position="83"/>
    </location>
</feature>
<organism evidence="2 3">
    <name type="scientific">Psophocarpus tetragonolobus</name>
    <name type="common">Winged bean</name>
    <name type="synonym">Dolichos tetragonolobus</name>
    <dbReference type="NCBI Taxonomy" id="3891"/>
    <lineage>
        <taxon>Eukaryota</taxon>
        <taxon>Viridiplantae</taxon>
        <taxon>Streptophyta</taxon>
        <taxon>Embryophyta</taxon>
        <taxon>Tracheophyta</taxon>
        <taxon>Spermatophyta</taxon>
        <taxon>Magnoliopsida</taxon>
        <taxon>eudicotyledons</taxon>
        <taxon>Gunneridae</taxon>
        <taxon>Pentapetalae</taxon>
        <taxon>rosids</taxon>
        <taxon>fabids</taxon>
        <taxon>Fabales</taxon>
        <taxon>Fabaceae</taxon>
        <taxon>Papilionoideae</taxon>
        <taxon>50 kb inversion clade</taxon>
        <taxon>NPAAA clade</taxon>
        <taxon>indigoferoid/millettioid clade</taxon>
        <taxon>Phaseoleae</taxon>
        <taxon>Psophocarpus</taxon>
    </lineage>
</organism>
<dbReference type="EMBL" id="JAYMYS010000001">
    <property type="protein sequence ID" value="KAK7410626.1"/>
    <property type="molecule type" value="Genomic_DNA"/>
</dbReference>
<feature type="compositionally biased region" description="Basic and acidic residues" evidence="1">
    <location>
        <begin position="52"/>
        <end position="64"/>
    </location>
</feature>
<dbReference type="AlphaFoldDB" id="A0AAN9XUQ1"/>
<keyword evidence="3" id="KW-1185">Reference proteome</keyword>
<evidence type="ECO:0000313" key="2">
    <source>
        <dbReference type="EMBL" id="KAK7410626.1"/>
    </source>
</evidence>
<proteinExistence type="predicted"/>
<feature type="region of interest" description="Disordered" evidence="1">
    <location>
        <begin position="52"/>
        <end position="86"/>
    </location>
</feature>
<dbReference type="InterPro" id="IPR036397">
    <property type="entry name" value="RNaseH_sf"/>
</dbReference>
<protein>
    <recommendedName>
        <fullName evidence="4">RNase H type-1 domain-containing protein</fullName>
    </recommendedName>
</protein>
<gene>
    <name evidence="2" type="ORF">VNO78_01565</name>
</gene>
<name>A0AAN9XUQ1_PSOTE</name>
<dbReference type="Gene3D" id="3.30.420.10">
    <property type="entry name" value="Ribonuclease H-like superfamily/Ribonuclease H"/>
    <property type="match status" value="1"/>
</dbReference>
<sequence length="402" mass="45537">MIGSDTTRVTRHNHPYLNLKEKLKVKGESKTRTKSQKGILICISLEAQRVATEKTQEGSSDRPLDQLGMDNPRIEHEESKVEDTSQVDRGSHMVLMPLGAHATKGFWTSLGFKELMILEATSHSGGIWVLCQAQHDLTFRIVKVKKALKTGFSFMIGQGNTLVWFQGWSGWGNICEVVSFEGFPTNDKCFHYNVNSSLACTRCSTLEEHPLHCLRDCPHSLNIWMRLGFGEEEFYLLTILEDWLKRNLLGTHGTLFVVTLWWIRRCIDISHDGFLRFLVPQGHSDPEAVRRPRWIPPPFLGLIKVASSQPTCAWALEAFFMGLTVFGWRVSLVLLIPLEVIQYLNYGTSATNGPYLDVATNIKELVQRNCRIQLCHIPREANKLVDALAKAGLRKDIPLVLL</sequence>
<evidence type="ECO:0000313" key="3">
    <source>
        <dbReference type="Proteomes" id="UP001386955"/>
    </source>
</evidence>
<dbReference type="GO" id="GO:0003676">
    <property type="term" value="F:nucleic acid binding"/>
    <property type="evidence" value="ECO:0007669"/>
    <property type="project" value="InterPro"/>
</dbReference>
<reference evidence="2 3" key="1">
    <citation type="submission" date="2024-01" db="EMBL/GenBank/DDBJ databases">
        <title>The genomes of 5 underutilized Papilionoideae crops provide insights into root nodulation and disease resistanc.</title>
        <authorList>
            <person name="Jiang F."/>
        </authorList>
    </citation>
    <scope>NUCLEOTIDE SEQUENCE [LARGE SCALE GENOMIC DNA]</scope>
    <source>
        <strain evidence="2">DUOXIRENSHENG_FW03</strain>
        <tissue evidence="2">Leaves</tissue>
    </source>
</reference>
<dbReference type="Proteomes" id="UP001386955">
    <property type="component" value="Unassembled WGS sequence"/>
</dbReference>
<evidence type="ECO:0008006" key="4">
    <source>
        <dbReference type="Google" id="ProtNLM"/>
    </source>
</evidence>
<accession>A0AAN9XUQ1</accession>
<comment type="caution">
    <text evidence="2">The sequence shown here is derived from an EMBL/GenBank/DDBJ whole genome shotgun (WGS) entry which is preliminary data.</text>
</comment>
<evidence type="ECO:0000256" key="1">
    <source>
        <dbReference type="SAM" id="MobiDB-lite"/>
    </source>
</evidence>